<protein>
    <recommendedName>
        <fullName evidence="3">Wings apart-like protein C-terminal domain-containing protein</fullName>
    </recommendedName>
</protein>
<dbReference type="PANTHER" id="PTHR22100">
    <property type="entry name" value="WINGS APART-LIKE PROTEIN HOMOLOG"/>
    <property type="match status" value="1"/>
</dbReference>
<dbReference type="GeneID" id="20675432"/>
<dbReference type="eggNOG" id="KOG2152">
    <property type="taxonomic scope" value="Eukaryota"/>
</dbReference>
<dbReference type="Gene3D" id="1.25.10.10">
    <property type="entry name" value="Leucine-rich Repeat Variant"/>
    <property type="match status" value="1"/>
</dbReference>
<dbReference type="EMBL" id="KI925465">
    <property type="protein sequence ID" value="ETW75858.1"/>
    <property type="molecule type" value="Genomic_DNA"/>
</dbReference>
<dbReference type="AlphaFoldDB" id="W4JQP9"/>
<evidence type="ECO:0000256" key="1">
    <source>
        <dbReference type="ARBA" id="ARBA00006854"/>
    </source>
</evidence>
<name>W4JQP9_HETIT</name>
<dbReference type="HOGENOM" id="CLU_1026962_0_0_1"/>
<dbReference type="OrthoDB" id="78088at2759"/>
<dbReference type="InterPro" id="IPR022771">
    <property type="entry name" value="WAPL_C"/>
</dbReference>
<dbReference type="InterPro" id="IPR039874">
    <property type="entry name" value="WAPL"/>
</dbReference>
<comment type="similarity">
    <text evidence="1">Belongs to the WAPL family.</text>
</comment>
<dbReference type="Proteomes" id="UP000030671">
    <property type="component" value="Unassembled WGS sequence"/>
</dbReference>
<feature type="domain" description="Wings apart-like protein C-terminal" evidence="3">
    <location>
        <begin position="14"/>
        <end position="106"/>
    </location>
</feature>
<proteinExistence type="inferred from homology"/>
<evidence type="ECO:0000259" key="3">
    <source>
        <dbReference type="Pfam" id="PF07814"/>
    </source>
</evidence>
<evidence type="ECO:0000313" key="5">
    <source>
        <dbReference type="Proteomes" id="UP000030671"/>
    </source>
</evidence>
<reference evidence="4 5" key="1">
    <citation type="journal article" date="2012" name="New Phytol.">
        <title>Insight into trade-off between wood decay and parasitism from the genome of a fungal forest pathogen.</title>
        <authorList>
            <person name="Olson A."/>
            <person name="Aerts A."/>
            <person name="Asiegbu F."/>
            <person name="Belbahri L."/>
            <person name="Bouzid O."/>
            <person name="Broberg A."/>
            <person name="Canback B."/>
            <person name="Coutinho P.M."/>
            <person name="Cullen D."/>
            <person name="Dalman K."/>
            <person name="Deflorio G."/>
            <person name="van Diepen L.T."/>
            <person name="Dunand C."/>
            <person name="Duplessis S."/>
            <person name="Durling M."/>
            <person name="Gonthier P."/>
            <person name="Grimwood J."/>
            <person name="Fossdal C.G."/>
            <person name="Hansson D."/>
            <person name="Henrissat B."/>
            <person name="Hietala A."/>
            <person name="Himmelstrand K."/>
            <person name="Hoffmeister D."/>
            <person name="Hogberg N."/>
            <person name="James T.Y."/>
            <person name="Karlsson M."/>
            <person name="Kohler A."/>
            <person name="Kues U."/>
            <person name="Lee Y.H."/>
            <person name="Lin Y.C."/>
            <person name="Lind M."/>
            <person name="Lindquist E."/>
            <person name="Lombard V."/>
            <person name="Lucas S."/>
            <person name="Lunden K."/>
            <person name="Morin E."/>
            <person name="Murat C."/>
            <person name="Park J."/>
            <person name="Raffaello T."/>
            <person name="Rouze P."/>
            <person name="Salamov A."/>
            <person name="Schmutz J."/>
            <person name="Solheim H."/>
            <person name="Stahlberg J."/>
            <person name="Velez H."/>
            <person name="de Vries R.P."/>
            <person name="Wiebenga A."/>
            <person name="Woodward S."/>
            <person name="Yakovlev I."/>
            <person name="Garbelotto M."/>
            <person name="Martin F."/>
            <person name="Grigoriev I.V."/>
            <person name="Stenlid J."/>
        </authorList>
    </citation>
    <scope>NUCLEOTIDE SEQUENCE [LARGE SCALE GENOMIC DNA]</scope>
    <source>
        <strain evidence="4 5">TC 32-1</strain>
    </source>
</reference>
<feature type="region of interest" description="Disordered" evidence="2">
    <location>
        <begin position="226"/>
        <end position="255"/>
    </location>
</feature>
<dbReference type="PANTHER" id="PTHR22100:SF13">
    <property type="entry name" value="WINGS APART-LIKE PROTEIN HOMOLOG"/>
    <property type="match status" value="1"/>
</dbReference>
<accession>W4JQP9</accession>
<evidence type="ECO:0000313" key="4">
    <source>
        <dbReference type="EMBL" id="ETW75858.1"/>
    </source>
</evidence>
<gene>
    <name evidence="4" type="ORF">HETIRDRAFT_442291</name>
</gene>
<keyword evidence="5" id="KW-1185">Reference proteome</keyword>
<dbReference type="STRING" id="747525.W4JQP9"/>
<dbReference type="RefSeq" id="XP_009552100.1">
    <property type="nucleotide sequence ID" value="XM_009553805.1"/>
</dbReference>
<dbReference type="InParanoid" id="W4JQP9"/>
<feature type="compositionally biased region" description="Acidic residues" evidence="2">
    <location>
        <begin position="228"/>
        <end position="239"/>
    </location>
</feature>
<evidence type="ECO:0000256" key="2">
    <source>
        <dbReference type="SAM" id="MobiDB-lite"/>
    </source>
</evidence>
<dbReference type="Pfam" id="PF07814">
    <property type="entry name" value="WAPL"/>
    <property type="match status" value="1"/>
</dbReference>
<organism evidence="4 5">
    <name type="scientific">Heterobasidion irregulare (strain TC 32-1)</name>
    <dbReference type="NCBI Taxonomy" id="747525"/>
    <lineage>
        <taxon>Eukaryota</taxon>
        <taxon>Fungi</taxon>
        <taxon>Dikarya</taxon>
        <taxon>Basidiomycota</taxon>
        <taxon>Agaricomycotina</taxon>
        <taxon>Agaricomycetes</taxon>
        <taxon>Russulales</taxon>
        <taxon>Bondarzewiaceae</taxon>
        <taxon>Heterobasidion</taxon>
        <taxon>Heterobasidion annosum species complex</taxon>
    </lineage>
</organism>
<sequence length="271" mass="29699">MLKVPEYASHYNLATKCLESALRVLINLSHDNPAWCKLLLHHELTIHVIVSLITSSYSVRPISAKTAPKDAESEIEDEDLDRDAQAFDRLCLALGLLTNLVQADDEAKDICRKTKLSPTCPSKRACAKTCQCLDRISAIECLVRAHVQHDSADTKLDADGPSKHIVRGHLAVLFGLLMQQSPANEQIVLDALPGASRREKLNALVTFAKDFVGLYAAFMSRIARGEGEEANDEAGDDDGDNGKRASGSRNTSADAQVTEDVVMFLEMLRDQ</sequence>
<dbReference type="KEGG" id="hir:HETIRDRAFT_442291"/>
<dbReference type="InterPro" id="IPR011989">
    <property type="entry name" value="ARM-like"/>
</dbReference>